<dbReference type="GO" id="GO:0005743">
    <property type="term" value="C:mitochondrial inner membrane"/>
    <property type="evidence" value="ECO:0007669"/>
    <property type="project" value="UniProtKB-ARBA"/>
</dbReference>
<evidence type="ECO:0000256" key="3">
    <source>
        <dbReference type="ARBA" id="ARBA00022980"/>
    </source>
</evidence>
<dbReference type="EMBL" id="GGFL01004676">
    <property type="protein sequence ID" value="MBW68854.1"/>
    <property type="molecule type" value="Transcribed_RNA"/>
</dbReference>
<dbReference type="GO" id="GO:0005840">
    <property type="term" value="C:ribosome"/>
    <property type="evidence" value="ECO:0007669"/>
    <property type="project" value="UniProtKB-KW"/>
</dbReference>
<dbReference type="GO" id="GO:0003735">
    <property type="term" value="F:structural constituent of ribosome"/>
    <property type="evidence" value="ECO:0007669"/>
    <property type="project" value="InterPro"/>
</dbReference>
<evidence type="ECO:0000256" key="6">
    <source>
        <dbReference type="ARBA" id="ARBA00069051"/>
    </source>
</evidence>
<dbReference type="PANTHER" id="PTHR12899">
    <property type="entry name" value="39S RIBOSOMAL PROTEIN L18, MITOCHONDRIAL"/>
    <property type="match status" value="1"/>
</dbReference>
<evidence type="ECO:0000256" key="5">
    <source>
        <dbReference type="ARBA" id="ARBA00023274"/>
    </source>
</evidence>
<keyword evidence="3 8" id="KW-0689">Ribosomal protein</keyword>
<dbReference type="GO" id="GO:0008097">
    <property type="term" value="F:5S rRNA binding"/>
    <property type="evidence" value="ECO:0007669"/>
    <property type="project" value="TreeGrafter"/>
</dbReference>
<dbReference type="InterPro" id="IPR036967">
    <property type="entry name" value="Ribosomal_uS11_sf"/>
</dbReference>
<organism evidence="8">
    <name type="scientific">Anopheles darlingi</name>
    <name type="common">Mosquito</name>
    <dbReference type="NCBI Taxonomy" id="43151"/>
    <lineage>
        <taxon>Eukaryota</taxon>
        <taxon>Metazoa</taxon>
        <taxon>Ecdysozoa</taxon>
        <taxon>Arthropoda</taxon>
        <taxon>Hexapoda</taxon>
        <taxon>Insecta</taxon>
        <taxon>Pterygota</taxon>
        <taxon>Neoptera</taxon>
        <taxon>Endopterygota</taxon>
        <taxon>Diptera</taxon>
        <taxon>Nematocera</taxon>
        <taxon>Culicoidea</taxon>
        <taxon>Culicidae</taxon>
        <taxon>Anophelinae</taxon>
        <taxon>Anopheles</taxon>
    </lineage>
</organism>
<comment type="subcellular location">
    <subcellularLocation>
        <location evidence="1">Mitochondrion</location>
    </subcellularLocation>
</comment>
<evidence type="ECO:0000256" key="2">
    <source>
        <dbReference type="ARBA" id="ARBA00007116"/>
    </source>
</evidence>
<protein>
    <recommendedName>
        <fullName evidence="6">Large ribosomal subunit protein uL18m</fullName>
    </recommendedName>
    <alternativeName>
        <fullName evidence="7">39S ribosomal protein L18, mitochondrial</fullName>
    </alternativeName>
</protein>
<dbReference type="Gene3D" id="3.30.420.80">
    <property type="entry name" value="Ribosomal protein S11"/>
    <property type="match status" value="1"/>
</dbReference>
<dbReference type="AlphaFoldDB" id="A0A2M4CU41"/>
<dbReference type="GO" id="GO:0006412">
    <property type="term" value="P:translation"/>
    <property type="evidence" value="ECO:0007669"/>
    <property type="project" value="InterPro"/>
</dbReference>
<dbReference type="RefSeq" id="XP_049546326.1">
    <property type="nucleotide sequence ID" value="XM_049690369.1"/>
</dbReference>
<dbReference type="VEuPathDB" id="VectorBase:ADAR2_005778"/>
<comment type="similarity">
    <text evidence="2">Belongs to the universal ribosomal protein uL18 family.</text>
</comment>
<dbReference type="FunFam" id="3.30.420.80:FF:000005">
    <property type="entry name" value="39S ribosomal protein L18, mitochondrial"/>
    <property type="match status" value="1"/>
</dbReference>
<name>A0A2M4CU41_ANODA</name>
<dbReference type="PANTHER" id="PTHR12899:SF3">
    <property type="entry name" value="LARGE RIBOSOMAL SUBUNIT PROTEIN UL18M"/>
    <property type="match status" value="1"/>
</dbReference>
<accession>A0A2M4CU41</accession>
<dbReference type="InterPro" id="IPR005484">
    <property type="entry name" value="Ribosomal_uL18_bac/plant/anim"/>
</dbReference>
<dbReference type="InterPro" id="IPR057268">
    <property type="entry name" value="Ribosomal_L18"/>
</dbReference>
<evidence type="ECO:0000256" key="1">
    <source>
        <dbReference type="ARBA" id="ARBA00004173"/>
    </source>
</evidence>
<keyword evidence="4" id="KW-0496">Mitochondrion</keyword>
<dbReference type="SUPFAM" id="SSF53137">
    <property type="entry name" value="Translational machinery components"/>
    <property type="match status" value="1"/>
</dbReference>
<dbReference type="OrthoDB" id="1932324at2759"/>
<proteinExistence type="inferred from homology"/>
<evidence type="ECO:0000256" key="7">
    <source>
        <dbReference type="ARBA" id="ARBA00082661"/>
    </source>
</evidence>
<dbReference type="CTD" id="29074"/>
<dbReference type="CDD" id="cd00432">
    <property type="entry name" value="Ribosomal_L18_L5e"/>
    <property type="match status" value="1"/>
</dbReference>
<sequence length="172" mass="19958">MAASSKRILAKLGESSSVLKDSLYIINRNPRNLERLRLARKTDGYHLEKPTRSFWHRLDIIPSNKYVTARLVHFQNGTIVECSTMEWALKRHLYKANDYTAYTNLARVFAARCAEVGLTEMRCDLKAVPGGKIASFLRIVEESGINLKEPERIRPNYSWEMHRHVKPWEVTE</sequence>
<evidence type="ECO:0000256" key="4">
    <source>
        <dbReference type="ARBA" id="ARBA00023128"/>
    </source>
</evidence>
<dbReference type="GeneID" id="125957576"/>
<dbReference type="GO" id="GO:1990904">
    <property type="term" value="C:ribonucleoprotein complex"/>
    <property type="evidence" value="ECO:0007669"/>
    <property type="project" value="UniProtKB-KW"/>
</dbReference>
<evidence type="ECO:0000313" key="8">
    <source>
        <dbReference type="EMBL" id="MBW68854.1"/>
    </source>
</evidence>
<reference evidence="8" key="1">
    <citation type="submission" date="2018-01" db="EMBL/GenBank/DDBJ databases">
        <title>An insight into the sialome of Amazonian anophelines.</title>
        <authorList>
            <person name="Ribeiro J.M."/>
            <person name="Scarpassa V."/>
            <person name="Calvo E."/>
        </authorList>
    </citation>
    <scope>NUCLEOTIDE SEQUENCE</scope>
</reference>
<keyword evidence="5" id="KW-0687">Ribonucleoprotein</keyword>